<dbReference type="EMBL" id="JACHKA010000001">
    <property type="protein sequence ID" value="MBB5985988.1"/>
    <property type="molecule type" value="Genomic_DNA"/>
</dbReference>
<dbReference type="Proteomes" id="UP001138540">
    <property type="component" value="Unassembled WGS sequence"/>
</dbReference>
<accession>A0ABR6NHJ1</accession>
<protein>
    <submittedName>
        <fullName evidence="1">Uncharacterized protein</fullName>
    </submittedName>
</protein>
<name>A0ABR6NHJ1_9SPHN</name>
<evidence type="ECO:0000313" key="2">
    <source>
        <dbReference type="Proteomes" id="UP001138540"/>
    </source>
</evidence>
<sequence length="122" mass="13703">MRSDDPFGCTGLLILFAAVALCGVGFAVVKNNHRETHDFTVSSKERQCDASGDDMDCYYVVFGTNGEVFENRDSGILNGKWDSASMQARFQVGKRYRVETIGWRVPWLSMKPNIVSMQEIQP</sequence>
<organism evidence="1 2">
    <name type="scientific">Sphingobium lignivorans</name>
    <dbReference type="NCBI Taxonomy" id="2735886"/>
    <lineage>
        <taxon>Bacteria</taxon>
        <taxon>Pseudomonadati</taxon>
        <taxon>Pseudomonadota</taxon>
        <taxon>Alphaproteobacteria</taxon>
        <taxon>Sphingomonadales</taxon>
        <taxon>Sphingomonadaceae</taxon>
        <taxon>Sphingobium</taxon>
    </lineage>
</organism>
<reference evidence="1 2" key="1">
    <citation type="submission" date="2020-08" db="EMBL/GenBank/DDBJ databases">
        <title>Exploring microbial biodiversity for novel pathways involved in the catabolism of aromatic compounds derived from lignin.</title>
        <authorList>
            <person name="Elkins J."/>
        </authorList>
    </citation>
    <scope>NUCLEOTIDE SEQUENCE [LARGE SCALE GENOMIC DNA]</scope>
    <source>
        <strain evidence="1 2">B1D3A</strain>
    </source>
</reference>
<evidence type="ECO:0000313" key="1">
    <source>
        <dbReference type="EMBL" id="MBB5985988.1"/>
    </source>
</evidence>
<comment type="caution">
    <text evidence="1">The sequence shown here is derived from an EMBL/GenBank/DDBJ whole genome shotgun (WGS) entry which is preliminary data.</text>
</comment>
<keyword evidence="2" id="KW-1185">Reference proteome</keyword>
<gene>
    <name evidence="1" type="ORF">HNP60_001962</name>
</gene>
<proteinExistence type="predicted"/>
<dbReference type="RefSeq" id="WP_184153008.1">
    <property type="nucleotide sequence ID" value="NZ_JACHKA010000001.1"/>
</dbReference>